<proteinExistence type="predicted"/>
<dbReference type="RefSeq" id="WP_173777723.1">
    <property type="nucleotide sequence ID" value="NZ_JABSNO010000001.1"/>
</dbReference>
<dbReference type="EMBL" id="JABSNO010000001">
    <property type="protein sequence ID" value="NRS91092.1"/>
    <property type="molecule type" value="Genomic_DNA"/>
</dbReference>
<evidence type="ECO:0000313" key="1">
    <source>
        <dbReference type="EMBL" id="NRS91092.1"/>
    </source>
</evidence>
<dbReference type="AlphaFoldDB" id="A0A8J8G6W7"/>
<reference evidence="1" key="1">
    <citation type="submission" date="2020-05" db="EMBL/GenBank/DDBJ databases">
        <title>Genomic Encyclopedia of Type Strains, Phase IV (KMG-V): Genome sequencing to study the core and pangenomes of soil and plant-associated prokaryotes.</title>
        <authorList>
            <person name="Whitman W."/>
        </authorList>
    </citation>
    <scope>NUCLEOTIDE SEQUENCE</scope>
    <source>
        <strain evidence="1">16F</strain>
    </source>
</reference>
<name>A0A8J8G6W7_9FLAO</name>
<sequence>MNKSLLKKVKTLQLFDESVSAEIIGFKIDKTSIFADKYRKEIFERISKIKSGGVKIYTSKEVLDSILK</sequence>
<gene>
    <name evidence="1" type="ORF">HNQ03_000157</name>
</gene>
<organism evidence="1 2">
    <name type="scientific">Frigoriflavimonas asaccharolytica</name>
    <dbReference type="NCBI Taxonomy" id="2735899"/>
    <lineage>
        <taxon>Bacteria</taxon>
        <taxon>Pseudomonadati</taxon>
        <taxon>Bacteroidota</taxon>
        <taxon>Flavobacteriia</taxon>
        <taxon>Flavobacteriales</taxon>
        <taxon>Weeksellaceae</taxon>
        <taxon>Frigoriflavimonas</taxon>
    </lineage>
</organism>
<dbReference type="Proteomes" id="UP000610746">
    <property type="component" value="Unassembled WGS sequence"/>
</dbReference>
<evidence type="ECO:0000313" key="2">
    <source>
        <dbReference type="Proteomes" id="UP000610746"/>
    </source>
</evidence>
<comment type="caution">
    <text evidence="1">The sequence shown here is derived from an EMBL/GenBank/DDBJ whole genome shotgun (WGS) entry which is preliminary data.</text>
</comment>
<protein>
    <submittedName>
        <fullName evidence="1">Uncharacterized protein</fullName>
    </submittedName>
</protein>
<accession>A0A8J8G6W7</accession>
<keyword evidence="2" id="KW-1185">Reference proteome</keyword>